<dbReference type="Gene3D" id="2.120.10.30">
    <property type="entry name" value="TolB, C-terminal domain"/>
    <property type="match status" value="1"/>
</dbReference>
<keyword evidence="2" id="KW-0732">Signal</keyword>
<dbReference type="Gene3D" id="3.40.50.10070">
    <property type="entry name" value="TolB, N-terminal domain"/>
    <property type="match status" value="1"/>
</dbReference>
<dbReference type="InterPro" id="IPR007195">
    <property type="entry name" value="TolB_N"/>
</dbReference>
<feature type="chain" id="PRO_5046880085" evidence="2">
    <location>
        <begin position="24"/>
        <end position="420"/>
    </location>
</feature>
<dbReference type="RefSeq" id="WP_263076460.1">
    <property type="nucleotide sequence ID" value="NZ_CP089977.1"/>
</dbReference>
<evidence type="ECO:0000259" key="3">
    <source>
        <dbReference type="Pfam" id="PF04052"/>
    </source>
</evidence>
<evidence type="ECO:0000256" key="2">
    <source>
        <dbReference type="SAM" id="SignalP"/>
    </source>
</evidence>
<dbReference type="InterPro" id="IPR011042">
    <property type="entry name" value="6-blade_b-propeller_TolB-like"/>
</dbReference>
<feature type="domain" description="TolB N-terminal" evidence="3">
    <location>
        <begin position="33"/>
        <end position="124"/>
    </location>
</feature>
<protein>
    <submittedName>
        <fullName evidence="4">Translocation protein TolB</fullName>
    </submittedName>
</protein>
<accession>A0ABY6F4D3</accession>
<proteinExistence type="inferred from homology"/>
<dbReference type="EMBL" id="CP089977">
    <property type="protein sequence ID" value="UXZ04959.1"/>
    <property type="molecule type" value="Genomic_DNA"/>
</dbReference>
<dbReference type="Proteomes" id="UP001063782">
    <property type="component" value="Chromosome"/>
</dbReference>
<evidence type="ECO:0000256" key="1">
    <source>
        <dbReference type="ARBA" id="ARBA00009820"/>
    </source>
</evidence>
<dbReference type="Pfam" id="PF07676">
    <property type="entry name" value="PD40"/>
    <property type="match status" value="3"/>
</dbReference>
<dbReference type="SUPFAM" id="SSF69304">
    <property type="entry name" value="Tricorn protease N-terminal domain"/>
    <property type="match status" value="1"/>
</dbReference>
<feature type="signal peptide" evidence="2">
    <location>
        <begin position="1"/>
        <end position="23"/>
    </location>
</feature>
<comment type="similarity">
    <text evidence="1">Belongs to the TolB family.</text>
</comment>
<reference evidence="4" key="1">
    <citation type="submission" date="2021-12" db="EMBL/GenBank/DDBJ databases">
        <title>taxonomy of Moraxella sp. ZY201224.</title>
        <authorList>
            <person name="Li F."/>
        </authorList>
    </citation>
    <scope>NUCLEOTIDE SEQUENCE</scope>
    <source>
        <strain evidence="4">ZY201224</strain>
    </source>
</reference>
<dbReference type="SUPFAM" id="SSF52964">
    <property type="entry name" value="TolB, N-terminal domain"/>
    <property type="match status" value="1"/>
</dbReference>
<gene>
    <name evidence="4" type="ORF">LU297_00440</name>
</gene>
<evidence type="ECO:0000313" key="5">
    <source>
        <dbReference type="Proteomes" id="UP001063782"/>
    </source>
</evidence>
<dbReference type="InterPro" id="IPR011659">
    <property type="entry name" value="WD40"/>
</dbReference>
<dbReference type="PANTHER" id="PTHR36842:SF1">
    <property type="entry name" value="PROTEIN TOLB"/>
    <property type="match status" value="1"/>
</dbReference>
<keyword evidence="5" id="KW-1185">Reference proteome</keyword>
<sequence>MKHYSIFLFSTILLATHHTSAWADSDEIIVSKAGVASPHQIAIVPFIGDAFGAYQTITTNLNSTELGANSQNLPQKTASTQAIFSDLTTWRNLGYRYVVVGQAHSIAGNKIAISHEIIDTHGEKTLGGKQTQISDNNPTVIQAATHQISNQIYQKITGNLADFGTKIAYVEKTGEQATLIVTDTQGKQSHRLFSVKGTIQNPAFSPDGTKIAYSVQQDGALPVIYLQSLQGGDARIITPFWGHNLSPSFSPDGHAVIFSGSHDDNNPNIYRLDLLANRLDTLTDLSGAENSPRYLPNGQGFIFTADNGTRTQHLYRQTFANKERVQIASNASNPQSSLDGQKILYVTGLTIIVTDKAGRILAQIPTNGGEIAASFSPSGNQIIYTAWQNGQNKLSIYSLTNKKSSTLSTLGAAYDPAWSK</sequence>
<dbReference type="Pfam" id="PF04052">
    <property type="entry name" value="TolB_N"/>
    <property type="match status" value="1"/>
</dbReference>
<evidence type="ECO:0000313" key="4">
    <source>
        <dbReference type="EMBL" id="UXZ04959.1"/>
    </source>
</evidence>
<organism evidence="4 5">
    <name type="scientific">Moraxella nasicaprae</name>
    <dbReference type="NCBI Taxonomy" id="2904122"/>
    <lineage>
        <taxon>Bacteria</taxon>
        <taxon>Pseudomonadati</taxon>
        <taxon>Pseudomonadota</taxon>
        <taxon>Gammaproteobacteria</taxon>
        <taxon>Moraxellales</taxon>
        <taxon>Moraxellaceae</taxon>
        <taxon>Moraxella</taxon>
    </lineage>
</organism>
<dbReference type="PANTHER" id="PTHR36842">
    <property type="entry name" value="PROTEIN TOLB HOMOLOG"/>
    <property type="match status" value="1"/>
</dbReference>
<name>A0ABY6F4D3_9GAMM</name>